<sequence>MYTPRNRPNIFVRFMAYIFNYTTRILQWVRFSFARITYTPSTHRETKNDPHNPLTTKQQELQLEVTTQSPGNISCSSSDIEIISESDLDHLSDIEILTASEADSQSDLGGEDDYPESSVTNATLHPTQSNCRIM</sequence>
<dbReference type="PATRIC" id="fig|1359167.3.peg.546"/>
<name>A0A0F3ND54_9RICK</name>
<reference evidence="2 3" key="1">
    <citation type="submission" date="2015-02" db="EMBL/GenBank/DDBJ databases">
        <title>Genome Sequencing of Rickettsiales.</title>
        <authorList>
            <person name="Daugherty S.C."/>
            <person name="Su Q."/>
            <person name="Abolude K."/>
            <person name="Beier-Sexton M."/>
            <person name="Carlyon J.A."/>
            <person name="Carter R."/>
            <person name="Day N.P."/>
            <person name="Dumler S.J."/>
            <person name="Dyachenko V."/>
            <person name="Godinez A."/>
            <person name="Kurtti T.J."/>
            <person name="Lichay M."/>
            <person name="Mullins K.E."/>
            <person name="Ott S."/>
            <person name="Pappas-Brown V."/>
            <person name="Paris D.H."/>
            <person name="Patel P."/>
            <person name="Richards A.L."/>
            <person name="Sadzewicz L."/>
            <person name="Sears K."/>
            <person name="Seidman D."/>
            <person name="Sengamalay N."/>
            <person name="Stenos J."/>
            <person name="Tallon L.J."/>
            <person name="Vincent G."/>
            <person name="Fraser C.M."/>
            <person name="Munderloh U."/>
            <person name="Dunning-Hotopp J.C."/>
        </authorList>
    </citation>
    <scope>NUCLEOTIDE SEQUENCE [LARGE SCALE GENOMIC DNA]</scope>
    <source>
        <strain evidence="2 3">EmCRT</strain>
    </source>
</reference>
<gene>
    <name evidence="2" type="ORF">EMUCRT_0562</name>
</gene>
<evidence type="ECO:0000313" key="3">
    <source>
        <dbReference type="Proteomes" id="UP000033546"/>
    </source>
</evidence>
<accession>A0A0F3ND54</accession>
<organism evidence="2 3">
    <name type="scientific">Ehrlichia cf. muris str. EmCRT</name>
    <dbReference type="NCBI Taxonomy" id="1359167"/>
    <lineage>
        <taxon>Bacteria</taxon>
        <taxon>Pseudomonadati</taxon>
        <taxon>Pseudomonadota</taxon>
        <taxon>Alphaproteobacteria</taxon>
        <taxon>Rickettsiales</taxon>
        <taxon>Anaplasmataceae</taxon>
        <taxon>Ehrlichia</taxon>
    </lineage>
</organism>
<comment type="caution">
    <text evidence="2">The sequence shown here is derived from an EMBL/GenBank/DDBJ whole genome shotgun (WGS) entry which is preliminary data.</text>
</comment>
<dbReference type="EMBL" id="LANU01000002">
    <property type="protein sequence ID" value="KJV65617.1"/>
    <property type="molecule type" value="Genomic_DNA"/>
</dbReference>
<feature type="region of interest" description="Disordered" evidence="1">
    <location>
        <begin position="100"/>
        <end position="134"/>
    </location>
</feature>
<evidence type="ECO:0000313" key="2">
    <source>
        <dbReference type="EMBL" id="KJV65617.1"/>
    </source>
</evidence>
<dbReference type="AlphaFoldDB" id="A0A0F3ND54"/>
<feature type="compositionally biased region" description="Polar residues" evidence="1">
    <location>
        <begin position="117"/>
        <end position="134"/>
    </location>
</feature>
<proteinExistence type="predicted"/>
<dbReference type="RefSeq" id="WP_045804883.1">
    <property type="nucleotide sequence ID" value="NZ_LANU01000002.1"/>
</dbReference>
<dbReference type="Proteomes" id="UP000033546">
    <property type="component" value="Unassembled WGS sequence"/>
</dbReference>
<protein>
    <submittedName>
        <fullName evidence="2">Uncharacterized protein</fullName>
    </submittedName>
</protein>
<evidence type="ECO:0000256" key="1">
    <source>
        <dbReference type="SAM" id="MobiDB-lite"/>
    </source>
</evidence>